<dbReference type="Pfam" id="PF02581">
    <property type="entry name" value="TMP-TENI"/>
    <property type="match status" value="1"/>
</dbReference>
<feature type="binding site" evidence="9">
    <location>
        <position position="135"/>
    </location>
    <ligand>
        <name>4-amino-2-methyl-5-(diphosphooxymethyl)pyrimidine</name>
        <dbReference type="ChEBI" id="CHEBI:57841"/>
    </ligand>
</feature>
<evidence type="ECO:0000259" key="12">
    <source>
        <dbReference type="Pfam" id="PF02581"/>
    </source>
</evidence>
<dbReference type="FunFam" id="3.20.20.70:FF:000096">
    <property type="entry name" value="Thiamine-phosphate synthase"/>
    <property type="match status" value="1"/>
</dbReference>
<comment type="catalytic activity">
    <reaction evidence="7 9 10">
        <text>2-(2-carboxy-4-methylthiazol-5-yl)ethyl phosphate + 4-amino-2-methyl-5-(diphosphooxymethyl)pyrimidine + 2 H(+) = thiamine phosphate + CO2 + diphosphate</text>
        <dbReference type="Rhea" id="RHEA:47848"/>
        <dbReference type="ChEBI" id="CHEBI:15378"/>
        <dbReference type="ChEBI" id="CHEBI:16526"/>
        <dbReference type="ChEBI" id="CHEBI:33019"/>
        <dbReference type="ChEBI" id="CHEBI:37575"/>
        <dbReference type="ChEBI" id="CHEBI:57841"/>
        <dbReference type="ChEBI" id="CHEBI:62890"/>
        <dbReference type="EC" id="2.5.1.3"/>
    </reaction>
</comment>
<dbReference type="EC" id="2.5.1.3" evidence="9"/>
<feature type="binding site" evidence="9">
    <location>
        <begin position="36"/>
        <end position="40"/>
    </location>
    <ligand>
        <name>4-amino-2-methyl-5-(diphosphooxymethyl)pyrimidine</name>
        <dbReference type="ChEBI" id="CHEBI:57841"/>
    </ligand>
</feature>
<evidence type="ECO:0000256" key="8">
    <source>
        <dbReference type="ARBA" id="ARBA00047883"/>
    </source>
</evidence>
<name>A0A8J7UUB9_METVO</name>
<protein>
    <recommendedName>
        <fullName evidence="9">Thiamine-phosphate synthase</fullName>
        <shortName evidence="9">TP synthase</shortName>
        <shortName evidence="9">TPS</shortName>
        <ecNumber evidence="9">2.5.1.3</ecNumber>
    </recommendedName>
    <alternativeName>
        <fullName evidence="9">Thiamine-phosphate pyrophosphorylase</fullName>
        <shortName evidence="9">TMP pyrophosphorylase</shortName>
        <shortName evidence="9">TMP-PPase</shortName>
    </alternativeName>
</protein>
<dbReference type="GO" id="GO:0000287">
    <property type="term" value="F:magnesium ion binding"/>
    <property type="evidence" value="ECO:0007669"/>
    <property type="project" value="UniProtKB-UniRule"/>
</dbReference>
<dbReference type="AlphaFoldDB" id="A0A8J7UUB9"/>
<keyword evidence="5 9" id="KW-0784">Thiamine biosynthesis</keyword>
<dbReference type="EMBL" id="JAGGMV010000001">
    <property type="protein sequence ID" value="MBP2201151.1"/>
    <property type="molecule type" value="Genomic_DNA"/>
</dbReference>
<dbReference type="InterPro" id="IPR022998">
    <property type="entry name" value="ThiamineP_synth_TenI"/>
</dbReference>
<dbReference type="GO" id="GO:0004789">
    <property type="term" value="F:thiamine-phosphate diphosphorylase activity"/>
    <property type="evidence" value="ECO:0007669"/>
    <property type="project" value="UniProtKB-UniRule"/>
</dbReference>
<feature type="binding site" evidence="9">
    <location>
        <position position="106"/>
    </location>
    <ligand>
        <name>4-amino-2-methyl-5-(diphosphooxymethyl)pyrimidine</name>
        <dbReference type="ChEBI" id="CHEBI:57841"/>
    </ligand>
</feature>
<evidence type="ECO:0000256" key="9">
    <source>
        <dbReference type="HAMAP-Rule" id="MF_00097"/>
    </source>
</evidence>
<comment type="catalytic activity">
    <reaction evidence="8 9 10">
        <text>2-[(2R,5Z)-2-carboxy-4-methylthiazol-5(2H)-ylidene]ethyl phosphate + 4-amino-2-methyl-5-(diphosphooxymethyl)pyrimidine + 2 H(+) = thiamine phosphate + CO2 + diphosphate</text>
        <dbReference type="Rhea" id="RHEA:47844"/>
        <dbReference type="ChEBI" id="CHEBI:15378"/>
        <dbReference type="ChEBI" id="CHEBI:16526"/>
        <dbReference type="ChEBI" id="CHEBI:33019"/>
        <dbReference type="ChEBI" id="CHEBI:37575"/>
        <dbReference type="ChEBI" id="CHEBI:57841"/>
        <dbReference type="ChEBI" id="CHEBI:62899"/>
        <dbReference type="EC" id="2.5.1.3"/>
    </reaction>
</comment>
<proteinExistence type="inferred from homology"/>
<feature type="binding site" evidence="9">
    <location>
        <position position="68"/>
    </location>
    <ligand>
        <name>4-amino-2-methyl-5-(diphosphooxymethyl)pyrimidine</name>
        <dbReference type="ChEBI" id="CHEBI:57841"/>
    </ligand>
</feature>
<evidence type="ECO:0000313" key="13">
    <source>
        <dbReference type="EMBL" id="MBP2201151.1"/>
    </source>
</evidence>
<feature type="binding site" evidence="9">
    <location>
        <position position="88"/>
    </location>
    <ligand>
        <name>Mg(2+)</name>
        <dbReference type="ChEBI" id="CHEBI:18420"/>
    </ligand>
</feature>
<dbReference type="Gene3D" id="3.20.20.70">
    <property type="entry name" value="Aldolase class I"/>
    <property type="match status" value="1"/>
</dbReference>
<keyword evidence="3 9" id="KW-0479">Metal-binding</keyword>
<comment type="catalytic activity">
    <reaction evidence="6 9 10">
        <text>4-methyl-5-(2-phosphooxyethyl)-thiazole + 4-amino-2-methyl-5-(diphosphooxymethyl)pyrimidine + H(+) = thiamine phosphate + diphosphate</text>
        <dbReference type="Rhea" id="RHEA:22328"/>
        <dbReference type="ChEBI" id="CHEBI:15378"/>
        <dbReference type="ChEBI" id="CHEBI:33019"/>
        <dbReference type="ChEBI" id="CHEBI:37575"/>
        <dbReference type="ChEBI" id="CHEBI:57841"/>
        <dbReference type="ChEBI" id="CHEBI:58296"/>
        <dbReference type="EC" id="2.5.1.3"/>
    </reaction>
</comment>
<evidence type="ECO:0000256" key="1">
    <source>
        <dbReference type="ARBA" id="ARBA00005165"/>
    </source>
</evidence>
<dbReference type="InterPro" id="IPR036206">
    <property type="entry name" value="ThiamineP_synth_sf"/>
</dbReference>
<dbReference type="InterPro" id="IPR013785">
    <property type="entry name" value="Aldolase_TIM"/>
</dbReference>
<evidence type="ECO:0000256" key="6">
    <source>
        <dbReference type="ARBA" id="ARBA00047334"/>
    </source>
</evidence>
<feature type="binding site" evidence="9">
    <location>
        <position position="69"/>
    </location>
    <ligand>
        <name>Mg(2+)</name>
        <dbReference type="ChEBI" id="CHEBI:18420"/>
    </ligand>
</feature>
<dbReference type="RefSeq" id="WP_209590610.1">
    <property type="nucleotide sequence ID" value="NZ_JAGGMV010000001.1"/>
</dbReference>
<dbReference type="GO" id="GO:0005737">
    <property type="term" value="C:cytoplasm"/>
    <property type="evidence" value="ECO:0007669"/>
    <property type="project" value="TreeGrafter"/>
</dbReference>
<evidence type="ECO:0000313" key="14">
    <source>
        <dbReference type="Proteomes" id="UP000740329"/>
    </source>
</evidence>
<dbReference type="InterPro" id="IPR034291">
    <property type="entry name" value="TMP_synthase"/>
</dbReference>
<feature type="binding site" evidence="9">
    <location>
        <position position="162"/>
    </location>
    <ligand>
        <name>2-[(2R,5Z)-2-carboxy-4-methylthiazol-5(2H)-ylidene]ethyl phosphate</name>
        <dbReference type="ChEBI" id="CHEBI:62899"/>
    </ligand>
</feature>
<dbReference type="PANTHER" id="PTHR20857">
    <property type="entry name" value="THIAMINE-PHOSPHATE PYROPHOSPHORYLASE"/>
    <property type="match status" value="1"/>
</dbReference>
<feature type="domain" description="Thiamine phosphate synthase/TenI" evidence="12">
    <location>
        <begin position="9"/>
        <end position="185"/>
    </location>
</feature>
<dbReference type="UniPathway" id="UPA00060">
    <property type="reaction ID" value="UER00141"/>
</dbReference>
<evidence type="ECO:0000256" key="11">
    <source>
        <dbReference type="RuleBase" id="RU004253"/>
    </source>
</evidence>
<dbReference type="CDD" id="cd00564">
    <property type="entry name" value="TMP_TenI"/>
    <property type="match status" value="1"/>
</dbReference>
<evidence type="ECO:0000256" key="10">
    <source>
        <dbReference type="RuleBase" id="RU003826"/>
    </source>
</evidence>
<dbReference type="PANTHER" id="PTHR20857:SF15">
    <property type="entry name" value="THIAMINE-PHOSPHATE SYNTHASE"/>
    <property type="match status" value="1"/>
</dbReference>
<dbReference type="GO" id="GO:0009228">
    <property type="term" value="P:thiamine biosynthetic process"/>
    <property type="evidence" value="ECO:0007669"/>
    <property type="project" value="UniProtKB-KW"/>
</dbReference>
<keyword evidence="4 9" id="KW-0460">Magnesium</keyword>
<evidence type="ECO:0000256" key="4">
    <source>
        <dbReference type="ARBA" id="ARBA00022842"/>
    </source>
</evidence>
<sequence>MSFSDKLKLYVITDSRFGSEVDQVKQALEGGATSIQLRLKNVSTRYFLDTAKSLRKLTTDYDALFFVNDRLDIAIASNADGIHVGMDDMPVEHVKEIAPNLIIGSSAYNIAEANYGINAGADYLGVGAVYSTNTKLDARYLGVDGLRNISKSVNLPIVAIGGISHQNCEDVLNCDIQGLAVISAILNSEDIVNSSKEMRNIIDKYI</sequence>
<dbReference type="NCBIfam" id="TIGR00693">
    <property type="entry name" value="thiE"/>
    <property type="match status" value="1"/>
</dbReference>
<comment type="function">
    <text evidence="9">Condenses 4-methyl-5-(beta-hydroxyethyl)thiazole monophosphate (THZ-P) and 2-methyl-4-amino-5-hydroxymethyl pyrimidine pyrophosphate (HMP-PP) to form thiamine monophosphate (TMP).</text>
</comment>
<feature type="binding site" evidence="9">
    <location>
        <begin position="132"/>
        <end position="134"/>
    </location>
    <ligand>
        <name>2-[(2R,5Z)-2-carboxy-4-methylthiazol-5(2H)-ylidene]ethyl phosphate</name>
        <dbReference type="ChEBI" id="CHEBI:62899"/>
    </ligand>
</feature>
<dbReference type="SUPFAM" id="SSF51391">
    <property type="entry name" value="Thiamin phosphate synthase"/>
    <property type="match status" value="1"/>
</dbReference>
<gene>
    <name evidence="9" type="primary">thiE</name>
    <name evidence="13" type="ORF">J3E07_000549</name>
</gene>
<comment type="caution">
    <text evidence="13">The sequence shown here is derived from an EMBL/GenBank/DDBJ whole genome shotgun (WGS) entry which is preliminary data.</text>
</comment>
<feature type="binding site" evidence="9">
    <location>
        <begin position="182"/>
        <end position="183"/>
    </location>
    <ligand>
        <name>2-[(2R,5Z)-2-carboxy-4-methylthiazol-5(2H)-ylidene]ethyl phosphate</name>
        <dbReference type="ChEBI" id="CHEBI:62899"/>
    </ligand>
</feature>
<evidence type="ECO:0000256" key="5">
    <source>
        <dbReference type="ARBA" id="ARBA00022977"/>
    </source>
</evidence>
<comment type="cofactor">
    <cofactor evidence="9">
        <name>Mg(2+)</name>
        <dbReference type="ChEBI" id="CHEBI:18420"/>
    </cofactor>
    <text evidence="9">Binds 1 Mg(2+) ion per subunit.</text>
</comment>
<evidence type="ECO:0000256" key="7">
    <source>
        <dbReference type="ARBA" id="ARBA00047851"/>
    </source>
</evidence>
<comment type="pathway">
    <text evidence="1 9 11">Cofactor biosynthesis; thiamine diphosphate biosynthesis; thiamine phosphate from 4-amino-2-methyl-5-diphosphomethylpyrimidine and 4-methyl-5-(2-phosphoethyl)-thiazole: step 1/1.</text>
</comment>
<evidence type="ECO:0000256" key="2">
    <source>
        <dbReference type="ARBA" id="ARBA00022679"/>
    </source>
</evidence>
<dbReference type="Proteomes" id="UP000740329">
    <property type="component" value="Unassembled WGS sequence"/>
</dbReference>
<keyword evidence="2 9" id="KW-0808">Transferase</keyword>
<comment type="similarity">
    <text evidence="9 10">Belongs to the thiamine-phosphate synthase family.</text>
</comment>
<organism evidence="13 14">
    <name type="scientific">Methanococcus voltae</name>
    <dbReference type="NCBI Taxonomy" id="2188"/>
    <lineage>
        <taxon>Archaea</taxon>
        <taxon>Methanobacteriati</taxon>
        <taxon>Methanobacteriota</taxon>
        <taxon>Methanomada group</taxon>
        <taxon>Methanococci</taxon>
        <taxon>Methanococcales</taxon>
        <taxon>Methanococcaceae</taxon>
        <taxon>Methanococcus</taxon>
    </lineage>
</organism>
<evidence type="ECO:0000256" key="3">
    <source>
        <dbReference type="ARBA" id="ARBA00022723"/>
    </source>
</evidence>
<dbReference type="HAMAP" id="MF_00097">
    <property type="entry name" value="TMP_synthase"/>
    <property type="match status" value="1"/>
</dbReference>
<dbReference type="GO" id="GO:0009229">
    <property type="term" value="P:thiamine diphosphate biosynthetic process"/>
    <property type="evidence" value="ECO:0007669"/>
    <property type="project" value="UniProtKB-UniRule"/>
</dbReference>
<reference evidence="13" key="1">
    <citation type="submission" date="2021-03" db="EMBL/GenBank/DDBJ databases">
        <title>Genomic Encyclopedia of Type Strains, Phase IV (KMG-V): Genome sequencing to study the core and pangenomes of soil and plant-associated prokaryotes.</title>
        <authorList>
            <person name="Whitman W."/>
        </authorList>
    </citation>
    <scope>NUCLEOTIDE SEQUENCE</scope>
    <source>
        <strain evidence="13">C4</strain>
    </source>
</reference>
<accession>A0A8J7UUB9</accession>